<dbReference type="InterPro" id="IPR018860">
    <property type="entry name" value="APC_suCDC26"/>
</dbReference>
<feature type="region of interest" description="Disordered" evidence="2">
    <location>
        <begin position="43"/>
        <end position="75"/>
    </location>
</feature>
<dbReference type="Pfam" id="PF10471">
    <property type="entry name" value="ANAPC_CDC26"/>
    <property type="match status" value="1"/>
</dbReference>
<reference evidence="4" key="1">
    <citation type="submission" date="2017-02" db="UniProtKB">
        <authorList>
            <consortium name="WormBaseParasite"/>
        </authorList>
    </citation>
    <scope>IDENTIFICATION</scope>
</reference>
<evidence type="ECO:0000256" key="1">
    <source>
        <dbReference type="ARBA" id="ARBA00022786"/>
    </source>
</evidence>
<sequence>MLRRPPTVLDLKTEDIEGMEDAMLKLANKVKLEPVDMEACQEPEARTRIGAPPPRIRVTPARDARPMEQSNASGL</sequence>
<protein>
    <submittedName>
        <fullName evidence="4">Anaphase-promoting complex subunit CDC26</fullName>
    </submittedName>
</protein>
<evidence type="ECO:0000313" key="4">
    <source>
        <dbReference type="WBParaSite" id="ALUE_0001190001-mRNA-1"/>
    </source>
</evidence>
<dbReference type="AlphaFoldDB" id="A0A0M3I4X5"/>
<dbReference type="GO" id="GO:0031145">
    <property type="term" value="P:anaphase-promoting complex-dependent catabolic process"/>
    <property type="evidence" value="ECO:0007669"/>
    <property type="project" value="InterPro"/>
</dbReference>
<organism evidence="3 4">
    <name type="scientific">Ascaris lumbricoides</name>
    <name type="common">Giant roundworm</name>
    <dbReference type="NCBI Taxonomy" id="6252"/>
    <lineage>
        <taxon>Eukaryota</taxon>
        <taxon>Metazoa</taxon>
        <taxon>Ecdysozoa</taxon>
        <taxon>Nematoda</taxon>
        <taxon>Chromadorea</taxon>
        <taxon>Rhabditida</taxon>
        <taxon>Spirurina</taxon>
        <taxon>Ascaridomorpha</taxon>
        <taxon>Ascaridoidea</taxon>
        <taxon>Ascarididae</taxon>
        <taxon>Ascaris</taxon>
    </lineage>
</organism>
<evidence type="ECO:0000256" key="2">
    <source>
        <dbReference type="SAM" id="MobiDB-lite"/>
    </source>
</evidence>
<dbReference type="WBParaSite" id="ALUE_0001190001-mRNA-1">
    <property type="protein sequence ID" value="ALUE_0001190001-mRNA-1"/>
    <property type="gene ID" value="ALUE_0001190001"/>
</dbReference>
<dbReference type="Proteomes" id="UP000036681">
    <property type="component" value="Unplaced"/>
</dbReference>
<dbReference type="GO" id="GO:0005680">
    <property type="term" value="C:anaphase-promoting complex"/>
    <property type="evidence" value="ECO:0007669"/>
    <property type="project" value="InterPro"/>
</dbReference>
<keyword evidence="3" id="KW-1185">Reference proteome</keyword>
<accession>A0A0M3I4X5</accession>
<name>A0A0M3I4X5_ASCLU</name>
<keyword evidence="1" id="KW-0833">Ubl conjugation pathway</keyword>
<proteinExistence type="predicted"/>
<evidence type="ECO:0000313" key="3">
    <source>
        <dbReference type="Proteomes" id="UP000036681"/>
    </source>
</evidence>